<evidence type="ECO:0008006" key="4">
    <source>
        <dbReference type="Google" id="ProtNLM"/>
    </source>
</evidence>
<evidence type="ECO:0000256" key="1">
    <source>
        <dbReference type="SAM" id="Phobius"/>
    </source>
</evidence>
<evidence type="ECO:0000313" key="3">
    <source>
        <dbReference type="Proteomes" id="UP000005408"/>
    </source>
</evidence>
<reference evidence="2" key="1">
    <citation type="submission" date="2022-08" db="UniProtKB">
        <authorList>
            <consortium name="EnsemblMetazoa"/>
        </authorList>
    </citation>
    <scope>IDENTIFICATION</scope>
    <source>
        <strain evidence="2">05x7-T-G4-1.051#20</strain>
    </source>
</reference>
<dbReference type="Proteomes" id="UP000005408">
    <property type="component" value="Unassembled WGS sequence"/>
</dbReference>
<keyword evidence="1" id="KW-0472">Membrane</keyword>
<accession>A0A8W8KWG9</accession>
<organism evidence="2 3">
    <name type="scientific">Magallana gigas</name>
    <name type="common">Pacific oyster</name>
    <name type="synonym">Crassostrea gigas</name>
    <dbReference type="NCBI Taxonomy" id="29159"/>
    <lineage>
        <taxon>Eukaryota</taxon>
        <taxon>Metazoa</taxon>
        <taxon>Spiralia</taxon>
        <taxon>Lophotrochozoa</taxon>
        <taxon>Mollusca</taxon>
        <taxon>Bivalvia</taxon>
        <taxon>Autobranchia</taxon>
        <taxon>Pteriomorphia</taxon>
        <taxon>Ostreida</taxon>
        <taxon>Ostreoidea</taxon>
        <taxon>Ostreidae</taxon>
        <taxon>Magallana</taxon>
    </lineage>
</organism>
<dbReference type="AlphaFoldDB" id="A0A8W8KWG9"/>
<keyword evidence="1" id="KW-0812">Transmembrane</keyword>
<protein>
    <recommendedName>
        <fullName evidence="4">Neuronal membrane glycoprotein M6-b</fullName>
    </recommendedName>
</protein>
<dbReference type="EnsemblMetazoa" id="G25572.2">
    <property type="protein sequence ID" value="G25572.2:cds"/>
    <property type="gene ID" value="G25572"/>
</dbReference>
<proteinExistence type="predicted"/>
<feature type="transmembrane region" description="Helical" evidence="1">
    <location>
        <begin position="12"/>
        <end position="33"/>
    </location>
</feature>
<feature type="transmembrane region" description="Helical" evidence="1">
    <location>
        <begin position="53"/>
        <end position="82"/>
    </location>
</feature>
<dbReference type="PANTHER" id="PTHR11683:SF12">
    <property type="entry name" value="M6, ISOFORM F"/>
    <property type="match status" value="1"/>
</dbReference>
<dbReference type="InterPro" id="IPR001614">
    <property type="entry name" value="Myelin_PLP"/>
</dbReference>
<dbReference type="EnsemblMetazoa" id="G25572.3">
    <property type="protein sequence ID" value="G25572.3:cds"/>
    <property type="gene ID" value="G25572"/>
</dbReference>
<dbReference type="Pfam" id="PF01275">
    <property type="entry name" value="Myelin_PLP"/>
    <property type="match status" value="1"/>
</dbReference>
<dbReference type="GO" id="GO:0005886">
    <property type="term" value="C:plasma membrane"/>
    <property type="evidence" value="ECO:0007669"/>
    <property type="project" value="TreeGrafter"/>
</dbReference>
<dbReference type="PANTHER" id="PTHR11683">
    <property type="entry name" value="MYELIN PROTEOLIPID"/>
    <property type="match status" value="1"/>
</dbReference>
<feature type="transmembrane region" description="Helical" evidence="1">
    <location>
        <begin position="198"/>
        <end position="222"/>
    </location>
</feature>
<keyword evidence="1" id="KW-1133">Transmembrane helix</keyword>
<dbReference type="GO" id="GO:0031175">
    <property type="term" value="P:neuron projection development"/>
    <property type="evidence" value="ECO:0007669"/>
    <property type="project" value="TreeGrafter"/>
</dbReference>
<keyword evidence="3" id="KW-1185">Reference proteome</keyword>
<feature type="transmembrane region" description="Helical" evidence="1">
    <location>
        <begin position="103"/>
        <end position="136"/>
    </location>
</feature>
<dbReference type="EnsemblMetazoa" id="G25572.1">
    <property type="protein sequence ID" value="G25572.1:cds"/>
    <property type="gene ID" value="G25572"/>
</dbReference>
<sequence length="268" mass="29530">MGALDKLGNCPFASLMATIIVFVGVGVFCGTLYRALQIIIINVMEGLFQFSVSWLSVVQIVFIVIGVVMALFSIVLLVFGFLATGATRQNVYSGKRCIMGGRVSAGFFMAMSFLLNLVWLVILGVATIPVFLYVMLGSICNTEVYGNNFKTVKYCFKLSHYGIYRNSTYPLLGVAPPGKDELCNPTELRLLCDNFAEAGPLFCTALAGAACIIIGMIFYMTILSSNYTRIKISKELTDYRNAVDMEEIDLHSNGRGIMDQSYDKSSYR</sequence>
<name>A0A8W8KWG9_MAGGI</name>
<dbReference type="EnsemblMetazoa" id="G25572.5">
    <property type="protein sequence ID" value="G25572.5:cds"/>
    <property type="gene ID" value="G25572"/>
</dbReference>
<evidence type="ECO:0000313" key="2">
    <source>
        <dbReference type="EnsemblMetazoa" id="G25572.5:cds"/>
    </source>
</evidence>